<keyword evidence="2" id="KW-1185">Reference proteome</keyword>
<protein>
    <recommendedName>
        <fullName evidence="3">DUF3944 domain-containing protein</fullName>
    </recommendedName>
</protein>
<evidence type="ECO:0008006" key="3">
    <source>
        <dbReference type="Google" id="ProtNLM"/>
    </source>
</evidence>
<dbReference type="RefSeq" id="WP_151137134.1">
    <property type="nucleotide sequence ID" value="NZ_CP043311.1"/>
</dbReference>
<sequence length="253" mass="26385">MSDESGAQALQQLLAKADRVYLDLLVDYITDGGKGRLMLSAGNCKALVQAKAQGDYSTATLALLVSELLHFGGNSVVNLLRSEGAAWPSIVVDVLDHLKGKRQDGDSIVELERRVLVQLLETLWDKLSTDELESLRRALKVEGMPGREQIAALREAVMGATDTGVTVAQVLTAAMASSAFGAGAVFTGMSMGSAAAGAAQFLASRGASVALGPIGLALGSIWGAYSLTGPALRITVPCVVLIALIRLETRHPG</sequence>
<dbReference type="Proteomes" id="UP000327179">
    <property type="component" value="Chromosome"/>
</dbReference>
<organism evidence="1 2">
    <name type="scientific">Metapseudomonas lalkuanensis</name>
    <dbReference type="NCBI Taxonomy" id="2604832"/>
    <lineage>
        <taxon>Bacteria</taxon>
        <taxon>Pseudomonadati</taxon>
        <taxon>Pseudomonadota</taxon>
        <taxon>Gammaproteobacteria</taxon>
        <taxon>Pseudomonadales</taxon>
        <taxon>Pseudomonadaceae</taxon>
        <taxon>Metapseudomonas</taxon>
    </lineage>
</organism>
<proteinExistence type="predicted"/>
<reference evidence="1 2" key="1">
    <citation type="submission" date="2019-08" db="EMBL/GenBank/DDBJ databases">
        <title>Whole-genome Sequencing of e-waste polymer degrading bacterium Pseudomonas sp. strain PE08.</title>
        <authorList>
            <person name="Kirdat K."/>
            <person name="Debbarma P."/>
            <person name="Narawade N."/>
            <person name="Suyal D."/>
            <person name="Thorat V."/>
            <person name="Shouche Y."/>
            <person name="Goel R."/>
            <person name="Yadav A."/>
        </authorList>
    </citation>
    <scope>NUCLEOTIDE SEQUENCE [LARGE SCALE GENOMIC DNA]</scope>
    <source>
        <strain evidence="1 2">PE08</strain>
    </source>
</reference>
<dbReference type="KEGG" id="plal:FXN65_24095"/>
<name>A0A5J6QR77_9GAMM</name>
<gene>
    <name evidence="1" type="ORF">FXN65_24095</name>
</gene>
<evidence type="ECO:0000313" key="2">
    <source>
        <dbReference type="Proteomes" id="UP000327179"/>
    </source>
</evidence>
<dbReference type="AlphaFoldDB" id="A0A5J6QR77"/>
<accession>A0A5J6QR77</accession>
<dbReference type="EMBL" id="CP043311">
    <property type="protein sequence ID" value="QEY64990.1"/>
    <property type="molecule type" value="Genomic_DNA"/>
</dbReference>
<evidence type="ECO:0000313" key="1">
    <source>
        <dbReference type="EMBL" id="QEY64990.1"/>
    </source>
</evidence>